<gene>
    <name evidence="1" type="ORF">METZ01_LOCUS81319</name>
</gene>
<evidence type="ECO:0000313" key="1">
    <source>
        <dbReference type="EMBL" id="SVA28465.1"/>
    </source>
</evidence>
<accession>A0A381UJY4</accession>
<proteinExistence type="predicted"/>
<protein>
    <submittedName>
        <fullName evidence="1">Uncharacterized protein</fullName>
    </submittedName>
</protein>
<dbReference type="EMBL" id="UINC01006590">
    <property type="protein sequence ID" value="SVA28465.1"/>
    <property type="molecule type" value="Genomic_DNA"/>
</dbReference>
<name>A0A381UJY4_9ZZZZ</name>
<reference evidence="1" key="1">
    <citation type="submission" date="2018-05" db="EMBL/GenBank/DDBJ databases">
        <authorList>
            <person name="Lanie J.A."/>
            <person name="Ng W.-L."/>
            <person name="Kazmierczak K.M."/>
            <person name="Andrzejewski T.M."/>
            <person name="Davidsen T.M."/>
            <person name="Wayne K.J."/>
            <person name="Tettelin H."/>
            <person name="Glass J.I."/>
            <person name="Rusch D."/>
            <person name="Podicherti R."/>
            <person name="Tsui H.-C.T."/>
            <person name="Winkler M.E."/>
        </authorList>
    </citation>
    <scope>NUCLEOTIDE SEQUENCE</scope>
</reference>
<sequence length="133" mass="14302">MKKSKVRASLITSLTIFYMPFSLGQSVVDGTYLSEGDAAGNGKCTLSINLIAQPHEYGDEVFSLESSGDGSCEWSAIGISKNYTITAGMINNAGIITFLKLTFPFGPAGNRIEATSFDLDGSDRNKENFNKLD</sequence>
<organism evidence="1">
    <name type="scientific">marine metagenome</name>
    <dbReference type="NCBI Taxonomy" id="408172"/>
    <lineage>
        <taxon>unclassified sequences</taxon>
        <taxon>metagenomes</taxon>
        <taxon>ecological metagenomes</taxon>
    </lineage>
</organism>
<dbReference type="AlphaFoldDB" id="A0A381UJY4"/>